<evidence type="ECO:0000313" key="3">
    <source>
        <dbReference type="Proteomes" id="UP000218327"/>
    </source>
</evidence>
<name>A0A2A5ALK8_9GAMM</name>
<reference evidence="3" key="1">
    <citation type="submission" date="2017-08" db="EMBL/GenBank/DDBJ databases">
        <title>A dynamic microbial community with high functional redundancy inhabits the cold, oxic subseafloor aquifer.</title>
        <authorList>
            <person name="Tully B.J."/>
            <person name="Wheat C.G."/>
            <person name="Glazer B.T."/>
            <person name="Huber J.A."/>
        </authorList>
    </citation>
    <scope>NUCLEOTIDE SEQUENCE [LARGE SCALE GENOMIC DNA]</scope>
</reference>
<organism evidence="2 3">
    <name type="scientific">SAR86 cluster bacterium</name>
    <dbReference type="NCBI Taxonomy" id="2030880"/>
    <lineage>
        <taxon>Bacteria</taxon>
        <taxon>Pseudomonadati</taxon>
        <taxon>Pseudomonadota</taxon>
        <taxon>Gammaproteobacteria</taxon>
        <taxon>SAR86 cluster</taxon>
    </lineage>
</organism>
<comment type="caution">
    <text evidence="2">The sequence shown here is derived from an EMBL/GenBank/DDBJ whole genome shotgun (WGS) entry which is preliminary data.</text>
</comment>
<dbReference type="Proteomes" id="UP000218327">
    <property type="component" value="Unassembled WGS sequence"/>
</dbReference>
<gene>
    <name evidence="2" type="ORF">COA96_16040</name>
</gene>
<proteinExistence type="predicted"/>
<evidence type="ECO:0000256" key="1">
    <source>
        <dbReference type="SAM" id="SignalP"/>
    </source>
</evidence>
<evidence type="ECO:0008006" key="4">
    <source>
        <dbReference type="Google" id="ProtNLM"/>
    </source>
</evidence>
<keyword evidence="1" id="KW-0732">Signal</keyword>
<sequence>MKISHSLTFPASLLIAASLFSTAAVAASSKTISRVIDASSLESVEFEISVGDVEIEVYDGDEIQLEIRIESQRSWLSFRKGDVSDVELEVRGSGSYVFLGIDERRIQQHWRIMLPASLAVQLDLGVGDVRIRDFTNSLEMNVGVGAARVGINDTDYAEIHLSAGVGDASIRGYNTGTDNERSFISAESYYHGSGDLQIDIEVGVGDVSVRNR</sequence>
<dbReference type="EMBL" id="NVVJ01000084">
    <property type="protein sequence ID" value="PCJ19980.1"/>
    <property type="molecule type" value="Genomic_DNA"/>
</dbReference>
<evidence type="ECO:0000313" key="2">
    <source>
        <dbReference type="EMBL" id="PCJ19980.1"/>
    </source>
</evidence>
<protein>
    <recommendedName>
        <fullName evidence="4">Adhesin domain-containing protein</fullName>
    </recommendedName>
</protein>
<accession>A0A2A5ALK8</accession>
<dbReference type="AlphaFoldDB" id="A0A2A5ALK8"/>
<feature type="signal peptide" evidence="1">
    <location>
        <begin position="1"/>
        <end position="26"/>
    </location>
</feature>
<feature type="chain" id="PRO_5013354472" description="Adhesin domain-containing protein" evidence="1">
    <location>
        <begin position="27"/>
        <end position="212"/>
    </location>
</feature>